<feature type="transmembrane region" description="Helical" evidence="1">
    <location>
        <begin position="405"/>
        <end position="427"/>
    </location>
</feature>
<evidence type="ECO:0000313" key="3">
    <source>
        <dbReference type="Proteomes" id="UP001179181"/>
    </source>
</evidence>
<feature type="transmembrane region" description="Helical" evidence="1">
    <location>
        <begin position="130"/>
        <end position="151"/>
    </location>
</feature>
<feature type="transmembrane region" description="Helical" evidence="1">
    <location>
        <begin position="20"/>
        <end position="43"/>
    </location>
</feature>
<proteinExistence type="predicted"/>
<feature type="transmembrane region" description="Helical" evidence="1">
    <location>
        <begin position="275"/>
        <end position="297"/>
    </location>
</feature>
<comment type="caution">
    <text evidence="2">The sequence shown here is derived from an EMBL/GenBank/DDBJ whole genome shotgun (WGS) entry which is preliminary data.</text>
</comment>
<organism evidence="2 3">
    <name type="scientific">Dyadobacter arcticus</name>
    <dbReference type="NCBI Taxonomy" id="1078754"/>
    <lineage>
        <taxon>Bacteria</taxon>
        <taxon>Pseudomonadati</taxon>
        <taxon>Bacteroidota</taxon>
        <taxon>Cytophagia</taxon>
        <taxon>Cytophagales</taxon>
        <taxon>Spirosomataceae</taxon>
        <taxon>Dyadobacter</taxon>
    </lineage>
</organism>
<feature type="transmembrane region" description="Helical" evidence="1">
    <location>
        <begin position="163"/>
        <end position="186"/>
    </location>
</feature>
<feature type="transmembrane region" description="Helical" evidence="1">
    <location>
        <begin position="381"/>
        <end position="399"/>
    </location>
</feature>
<gene>
    <name evidence="2" type="ORF">FHS68_002418</name>
</gene>
<feature type="transmembrane region" description="Helical" evidence="1">
    <location>
        <begin position="318"/>
        <end position="337"/>
    </location>
</feature>
<evidence type="ECO:0000313" key="2">
    <source>
        <dbReference type="EMBL" id="NIJ53248.1"/>
    </source>
</evidence>
<sequence length="490" mass="57137">MNIATLRNFSLGYLLAPNILFALGWFRWQYSVPVTFIFAYLFFTQLRNGQTNERYQMSRGNMLWLLLAACFWTFCTGVGGLSFQIADHQAHNAKFYDLFKNPWPTYFPEKRQYACYYFGYFIVPAAISKVLGHLSVTALLAWTVLGYWLALQWLYLLLRNRKLLIVLFLFLGGVGHLVKVAFYLFMTSEPFHVATFYSEIWSIFDQSIWVTSQIIPILLLSSILIYDAFITDRVEDMFLPITLCFLWAIFPSIIFVLLFGIIFLKKYAGEWQQLFTFKLLTPLVLAGIAFLPIFIFLRSSDGMPVNGFIWQFEPLAEIMAEYFVGVVLDLILIFLIIRELRGVDDLVPYWFAMATLALFVIMSTYRIGYWNDWFVRGYNPLLYMMLLLIVRSLYVLYQTKQWKRTVYFNFLITLMGLSLLIPAGHIVRSLRNNLVVSALFPDKFPFTPMPYDTYPNTYQTLLHITSGPGEANQYLGRKGSVYDIYLSRKP</sequence>
<protein>
    <recommendedName>
        <fullName evidence="4">EpsG family protein</fullName>
    </recommendedName>
</protein>
<keyword evidence="1" id="KW-1133">Transmembrane helix</keyword>
<keyword evidence="1" id="KW-0812">Transmembrane</keyword>
<feature type="transmembrane region" description="Helical" evidence="1">
    <location>
        <begin position="238"/>
        <end position="263"/>
    </location>
</feature>
<dbReference type="EMBL" id="JAASQJ010000002">
    <property type="protein sequence ID" value="NIJ53248.1"/>
    <property type="molecule type" value="Genomic_DNA"/>
</dbReference>
<feature type="transmembrane region" description="Helical" evidence="1">
    <location>
        <begin position="206"/>
        <end position="226"/>
    </location>
</feature>
<keyword evidence="1" id="KW-0472">Membrane</keyword>
<dbReference type="Proteomes" id="UP001179181">
    <property type="component" value="Unassembled WGS sequence"/>
</dbReference>
<feature type="transmembrane region" description="Helical" evidence="1">
    <location>
        <begin position="63"/>
        <end position="86"/>
    </location>
</feature>
<name>A0ABX0ULB2_9BACT</name>
<feature type="transmembrane region" description="Helical" evidence="1">
    <location>
        <begin position="349"/>
        <end position="369"/>
    </location>
</feature>
<reference evidence="2 3" key="1">
    <citation type="submission" date="2020-03" db="EMBL/GenBank/DDBJ databases">
        <title>Genomic Encyclopedia of Type Strains, Phase IV (KMG-IV): sequencing the most valuable type-strain genomes for metagenomic binning, comparative biology and taxonomic classification.</title>
        <authorList>
            <person name="Goeker M."/>
        </authorList>
    </citation>
    <scope>NUCLEOTIDE SEQUENCE [LARGE SCALE GENOMIC DNA]</scope>
    <source>
        <strain evidence="2 3">DSM 102865</strain>
    </source>
</reference>
<evidence type="ECO:0000256" key="1">
    <source>
        <dbReference type="SAM" id="Phobius"/>
    </source>
</evidence>
<evidence type="ECO:0008006" key="4">
    <source>
        <dbReference type="Google" id="ProtNLM"/>
    </source>
</evidence>
<keyword evidence="3" id="KW-1185">Reference proteome</keyword>
<accession>A0ABX0ULB2</accession>
<dbReference type="RefSeq" id="WP_167270203.1">
    <property type="nucleotide sequence ID" value="NZ_JAASQJ010000002.1"/>
</dbReference>